<dbReference type="PROSITE" id="PS51675">
    <property type="entry name" value="SAM_MT_TRM10"/>
    <property type="match status" value="1"/>
</dbReference>
<accession>A0A9P0QVD9</accession>
<evidence type="ECO:0000256" key="1">
    <source>
        <dbReference type="ARBA" id="ARBA00012797"/>
    </source>
</evidence>
<evidence type="ECO:0000256" key="4">
    <source>
        <dbReference type="ARBA" id="ARBA00022679"/>
    </source>
</evidence>
<evidence type="ECO:0000313" key="13">
    <source>
        <dbReference type="EMBL" id="CAH2355277.1"/>
    </source>
</evidence>
<feature type="region of interest" description="Disordered" evidence="11">
    <location>
        <begin position="90"/>
        <end position="109"/>
    </location>
</feature>
<keyword evidence="5" id="KW-0949">S-adenosyl-L-methionine</keyword>
<keyword evidence="3" id="KW-0489">Methyltransferase</keyword>
<evidence type="ECO:0000256" key="8">
    <source>
        <dbReference type="ARBA" id="ARBA00048434"/>
    </source>
</evidence>
<keyword evidence="14" id="KW-1185">Reference proteome</keyword>
<evidence type="ECO:0000256" key="11">
    <source>
        <dbReference type="SAM" id="MobiDB-lite"/>
    </source>
</evidence>
<dbReference type="PANTHER" id="PTHR13563">
    <property type="entry name" value="TRNA (GUANINE-9-) METHYLTRANSFERASE"/>
    <property type="match status" value="1"/>
</dbReference>
<evidence type="ECO:0000256" key="2">
    <source>
        <dbReference type="ARBA" id="ARBA00020451"/>
    </source>
</evidence>
<dbReference type="EC" id="2.1.1.221" evidence="1"/>
<proteinExistence type="predicted"/>
<dbReference type="AlphaFoldDB" id="A0A9P0QVD9"/>
<dbReference type="CDD" id="cd18089">
    <property type="entry name" value="SPOUT_Trm10-like"/>
    <property type="match status" value="1"/>
</dbReference>
<evidence type="ECO:0000256" key="10">
    <source>
        <dbReference type="PIRSR" id="PIRSR016323-2"/>
    </source>
</evidence>
<sequence>MTTLNAEPKKNDETNVPVLDAPPAKRQKIDPATINREKIPVPEGMSKNQFKKLQRQKKWEDSKEKYKEIKREKRRAAKIRQREAVAAAIESKDDESYHSAKKKQIPAHQRPTGIQVIMDCEFDELMNNKEIVSMSNQITRSYSAKRHCDYEIPLKISSFNKNLKQRFDKSVSQYVKWQGIEFSENETLVDILPSERENVVYLTADTDEIIETLEEGHTYIIGGIVDKNRHKLLCVNKAKELGLKVGKLPIDKYIEMNGRHVLATSHVYELLCKWYEEGGDWKKAFDIVLPPRKVKKEEEEADKEKSVKGEGSSNEDGEEEVEEEEEEEDDDDEQEREEDEGDKEDKEDEQN</sequence>
<feature type="binding site" evidence="10">
    <location>
        <position position="222"/>
    </location>
    <ligand>
        <name>S-adenosyl-L-methionine</name>
        <dbReference type="ChEBI" id="CHEBI:59789"/>
    </ligand>
</feature>
<dbReference type="GO" id="GO:0000049">
    <property type="term" value="F:tRNA binding"/>
    <property type="evidence" value="ECO:0007669"/>
    <property type="project" value="TreeGrafter"/>
</dbReference>
<evidence type="ECO:0000256" key="6">
    <source>
        <dbReference type="ARBA" id="ARBA00031792"/>
    </source>
</evidence>
<keyword evidence="4" id="KW-0808">Transferase</keyword>
<evidence type="ECO:0000313" key="14">
    <source>
        <dbReference type="Proteomes" id="UP000837801"/>
    </source>
</evidence>
<evidence type="ECO:0000259" key="12">
    <source>
        <dbReference type="PROSITE" id="PS51675"/>
    </source>
</evidence>
<dbReference type="Gene3D" id="3.40.1280.30">
    <property type="match status" value="1"/>
</dbReference>
<dbReference type="InterPro" id="IPR007356">
    <property type="entry name" value="tRNA_m1G_MeTrfase_euk"/>
</dbReference>
<organism evidence="13 14">
    <name type="scientific">[Candida] railenensis</name>
    <dbReference type="NCBI Taxonomy" id="45579"/>
    <lineage>
        <taxon>Eukaryota</taxon>
        <taxon>Fungi</taxon>
        <taxon>Dikarya</taxon>
        <taxon>Ascomycota</taxon>
        <taxon>Saccharomycotina</taxon>
        <taxon>Pichiomycetes</taxon>
        <taxon>Debaryomycetaceae</taxon>
        <taxon>Kurtzmaniella</taxon>
    </lineage>
</organism>
<dbReference type="PIRSF" id="PIRSF016323">
    <property type="entry name" value="tRNA_m1G_mtfrase_met"/>
    <property type="match status" value="1"/>
</dbReference>
<dbReference type="GO" id="GO:0052905">
    <property type="term" value="F:tRNA (guanosine(9)-N1)-methyltransferase activity"/>
    <property type="evidence" value="ECO:0007669"/>
    <property type="project" value="UniProtKB-EC"/>
</dbReference>
<dbReference type="PANTHER" id="PTHR13563:SF13">
    <property type="entry name" value="TRNA METHYLTRANSFERASE 10 HOMOLOG A"/>
    <property type="match status" value="1"/>
</dbReference>
<dbReference type="EMBL" id="CAKXYY010000023">
    <property type="protein sequence ID" value="CAH2355277.1"/>
    <property type="molecule type" value="Genomic_DNA"/>
</dbReference>
<dbReference type="InterPro" id="IPR016653">
    <property type="entry name" value="TRM10/TRM10A"/>
</dbReference>
<dbReference type="GO" id="GO:0002939">
    <property type="term" value="P:tRNA N1-guanine methylation"/>
    <property type="evidence" value="ECO:0007669"/>
    <property type="project" value="TreeGrafter"/>
</dbReference>
<feature type="domain" description="SAM-dependent MTase TRM10-type" evidence="12">
    <location>
        <begin position="100"/>
        <end position="296"/>
    </location>
</feature>
<feature type="binding site" evidence="10">
    <location>
        <position position="234"/>
    </location>
    <ligand>
        <name>S-adenosyl-L-methionine</name>
        <dbReference type="ChEBI" id="CHEBI:59789"/>
    </ligand>
</feature>
<feature type="region of interest" description="Disordered" evidence="11">
    <location>
        <begin position="1"/>
        <end position="63"/>
    </location>
</feature>
<feature type="active site" description="Proton acceptor" evidence="9">
    <location>
        <position position="226"/>
    </location>
</feature>
<comment type="catalytic activity">
    <reaction evidence="8">
        <text>guanosine(9) in tRNA + S-adenosyl-L-methionine = N(1)-methylguanosine(9) in tRNA + S-adenosyl-L-homocysteine + H(+)</text>
        <dbReference type="Rhea" id="RHEA:43156"/>
        <dbReference type="Rhea" id="RHEA-COMP:10367"/>
        <dbReference type="Rhea" id="RHEA-COMP:10368"/>
        <dbReference type="ChEBI" id="CHEBI:15378"/>
        <dbReference type="ChEBI" id="CHEBI:57856"/>
        <dbReference type="ChEBI" id="CHEBI:59789"/>
        <dbReference type="ChEBI" id="CHEBI:73542"/>
        <dbReference type="ChEBI" id="CHEBI:74269"/>
        <dbReference type="EC" id="2.1.1.221"/>
    </reaction>
</comment>
<dbReference type="InterPro" id="IPR028564">
    <property type="entry name" value="MT_TRM10-typ"/>
</dbReference>
<dbReference type="InterPro" id="IPR038459">
    <property type="entry name" value="MT_TRM10-typ_sf"/>
</dbReference>
<feature type="binding site" evidence="10">
    <location>
        <position position="248"/>
    </location>
    <ligand>
        <name>S-adenosyl-L-methionine</name>
        <dbReference type="ChEBI" id="CHEBI:59789"/>
    </ligand>
</feature>
<evidence type="ECO:0000256" key="9">
    <source>
        <dbReference type="PIRSR" id="PIRSR016323-1"/>
    </source>
</evidence>
<evidence type="ECO:0000256" key="7">
    <source>
        <dbReference type="ARBA" id="ARBA00032166"/>
    </source>
</evidence>
<gene>
    <name evidence="13" type="ORF">CLIB1423_23S01794</name>
</gene>
<protein>
    <recommendedName>
        <fullName evidence="2">tRNA (guanine(9)-N1)-methyltransferase</fullName>
        <ecNumber evidence="1">2.1.1.221</ecNumber>
    </recommendedName>
    <alternativeName>
        <fullName evidence="7">tRNA methyltransferase 10</fullName>
    </alternativeName>
    <alternativeName>
        <fullName evidence="6">tRNA(m1G9)-methyltransferase</fullName>
    </alternativeName>
</protein>
<comment type="caution">
    <text evidence="13">The sequence shown here is derived from an EMBL/GenBank/DDBJ whole genome shotgun (WGS) entry which is preliminary data.</text>
</comment>
<evidence type="ECO:0000256" key="5">
    <source>
        <dbReference type="ARBA" id="ARBA00022691"/>
    </source>
</evidence>
<evidence type="ECO:0000256" key="3">
    <source>
        <dbReference type="ARBA" id="ARBA00022603"/>
    </source>
</evidence>
<feature type="compositionally biased region" description="Basic and acidic residues" evidence="11">
    <location>
        <begin position="295"/>
        <end position="308"/>
    </location>
</feature>
<dbReference type="OrthoDB" id="278300at2759"/>
<reference evidence="13" key="1">
    <citation type="submission" date="2022-03" db="EMBL/GenBank/DDBJ databases">
        <authorList>
            <person name="Legras J.-L."/>
            <person name="Devillers H."/>
            <person name="Grondin C."/>
        </authorList>
    </citation>
    <scope>NUCLEOTIDE SEQUENCE</scope>
    <source>
        <strain evidence="13">CLIB 1423</strain>
    </source>
</reference>
<feature type="region of interest" description="Disordered" evidence="11">
    <location>
        <begin position="293"/>
        <end position="351"/>
    </location>
</feature>
<name>A0A9P0QVD9_9ASCO</name>
<dbReference type="Proteomes" id="UP000837801">
    <property type="component" value="Unassembled WGS sequence"/>
</dbReference>
<feature type="binding site" evidence="10">
    <location>
        <position position="202"/>
    </location>
    <ligand>
        <name>S-adenosyl-L-methionine</name>
        <dbReference type="ChEBI" id="CHEBI:59789"/>
    </ligand>
</feature>
<dbReference type="GO" id="GO:0005634">
    <property type="term" value="C:nucleus"/>
    <property type="evidence" value="ECO:0007669"/>
    <property type="project" value="TreeGrafter"/>
</dbReference>
<feature type="compositionally biased region" description="Acidic residues" evidence="11">
    <location>
        <begin position="313"/>
        <end position="351"/>
    </location>
</feature>